<dbReference type="PANTHER" id="PTHR43756:SF1">
    <property type="entry name" value="3-PHENYLPROPIONATE_CINNAMIC ACID DIOXYGENASE SUBUNIT ALPHA"/>
    <property type="match status" value="1"/>
</dbReference>
<keyword evidence="2" id="KW-0001">2Fe-2S</keyword>
<dbReference type="SUPFAM" id="SSF55961">
    <property type="entry name" value="Bet v1-like"/>
    <property type="match status" value="1"/>
</dbReference>
<evidence type="ECO:0000256" key="4">
    <source>
        <dbReference type="ARBA" id="ARBA00022964"/>
    </source>
</evidence>
<dbReference type="PRINTS" id="PR00090">
    <property type="entry name" value="RNGDIOXGNASE"/>
</dbReference>
<dbReference type="GO" id="GO:0016874">
    <property type="term" value="F:ligase activity"/>
    <property type="evidence" value="ECO:0007669"/>
    <property type="project" value="UniProtKB-KW"/>
</dbReference>
<dbReference type="CDD" id="cd08879">
    <property type="entry name" value="RHO_alpha_C_AntDO-like"/>
    <property type="match status" value="1"/>
</dbReference>
<dbReference type="EC" id="6.2.1.-" evidence="10"/>
<evidence type="ECO:0000256" key="5">
    <source>
        <dbReference type="ARBA" id="ARBA00023002"/>
    </source>
</evidence>
<keyword evidence="7" id="KW-0411">Iron-sulfur</keyword>
<name>A0ABU1V6M9_9BURK</name>
<dbReference type="PROSITE" id="PS00570">
    <property type="entry name" value="RING_HYDROXYL_ALPHA"/>
    <property type="match status" value="1"/>
</dbReference>
<keyword evidence="3" id="KW-0479">Metal-binding</keyword>
<dbReference type="InterPro" id="IPR036922">
    <property type="entry name" value="Rieske_2Fe-2S_sf"/>
</dbReference>
<keyword evidence="11" id="KW-1185">Reference proteome</keyword>
<evidence type="ECO:0000256" key="7">
    <source>
        <dbReference type="ARBA" id="ARBA00023014"/>
    </source>
</evidence>
<dbReference type="Proteomes" id="UP001265550">
    <property type="component" value="Unassembled WGS sequence"/>
</dbReference>
<keyword evidence="5" id="KW-0560">Oxidoreductase</keyword>
<dbReference type="Pfam" id="PF00355">
    <property type="entry name" value="Rieske"/>
    <property type="match status" value="1"/>
</dbReference>
<keyword evidence="10" id="KW-0436">Ligase</keyword>
<evidence type="ECO:0000259" key="9">
    <source>
        <dbReference type="PROSITE" id="PS51296"/>
    </source>
</evidence>
<dbReference type="InterPro" id="IPR015879">
    <property type="entry name" value="Ring_hydroxy_dOase_asu_C_dom"/>
</dbReference>
<dbReference type="InterPro" id="IPR001663">
    <property type="entry name" value="Rng_hydr_dOase-A"/>
</dbReference>
<evidence type="ECO:0000256" key="8">
    <source>
        <dbReference type="ARBA" id="ARBA00023027"/>
    </source>
</evidence>
<dbReference type="CDD" id="cd03469">
    <property type="entry name" value="Rieske_RO_Alpha_N"/>
    <property type="match status" value="1"/>
</dbReference>
<sequence>MSTCDHVIPVAPAAAMGPAIRWDELVRDDHVHGSLYTDPAIYQAELQRIWYRTWVYVGHESEVPNPNDYVMKSIGPEPILMTRDKSGQIHLLHNRCPHRGNRVCMTEKGNARSFTCPYHGWTFANDGALRGYPFPSGYEDADRSRLGLGKVARVASHRGFVFGSFAEEGESLLEHLGAAAGAIDSLCMNSPEGEVEVTAGYLKHKVKANWKFLVENETDGYHPSFVHASIFEVAQSGIGTLYDSDSVAVSRDFGKGHTENDLRPEFRKRDVPMGWFGTTADRLPAYVAQMETAYGKDKAREIMIDGTPHIMIFPNLFIAEIQLFVLQPLSVDHTVQHVTAIQFKGAPDINRRLRQQTMGSVGPAGFLLADDAAMYERTQLGVQASNPEWLYLGRGRHRERIDENGFRIGDNTDETPSRGIWRHYKSLMEAA</sequence>
<dbReference type="RefSeq" id="WP_310307500.1">
    <property type="nucleotide sequence ID" value="NZ_JAVDWE010000001.1"/>
</dbReference>
<dbReference type="PANTHER" id="PTHR43756">
    <property type="entry name" value="CHOLINE MONOOXYGENASE, CHLOROPLASTIC"/>
    <property type="match status" value="1"/>
</dbReference>
<comment type="caution">
    <text evidence="10">The sequence shown here is derived from an EMBL/GenBank/DDBJ whole genome shotgun (WGS) entry which is preliminary data.</text>
</comment>
<proteinExistence type="inferred from homology"/>
<dbReference type="InterPro" id="IPR017941">
    <property type="entry name" value="Rieske_2Fe-2S"/>
</dbReference>
<evidence type="ECO:0000313" key="11">
    <source>
        <dbReference type="Proteomes" id="UP001265550"/>
    </source>
</evidence>
<dbReference type="SUPFAM" id="SSF50022">
    <property type="entry name" value="ISP domain"/>
    <property type="match status" value="1"/>
</dbReference>
<keyword evidence="6" id="KW-0408">Iron</keyword>
<accession>A0ABU1V6M9</accession>
<evidence type="ECO:0000256" key="6">
    <source>
        <dbReference type="ARBA" id="ARBA00023004"/>
    </source>
</evidence>
<keyword evidence="4" id="KW-0223">Dioxygenase</keyword>
<evidence type="ECO:0000256" key="3">
    <source>
        <dbReference type="ARBA" id="ARBA00022723"/>
    </source>
</evidence>
<keyword evidence="8" id="KW-0520">NAD</keyword>
<evidence type="ECO:0000256" key="1">
    <source>
        <dbReference type="ARBA" id="ARBA00008751"/>
    </source>
</evidence>
<protein>
    <submittedName>
        <fullName evidence="10">Fatty-acyl-CoA synthase</fullName>
        <ecNumber evidence="10">6.2.1.-</ecNumber>
    </submittedName>
</protein>
<reference evidence="10 11" key="1">
    <citation type="submission" date="2023-07" db="EMBL/GenBank/DDBJ databases">
        <title>Sorghum-associated microbial communities from plants grown in Nebraska, USA.</title>
        <authorList>
            <person name="Schachtman D."/>
        </authorList>
    </citation>
    <scope>NUCLEOTIDE SEQUENCE [LARGE SCALE GENOMIC DNA]</scope>
    <source>
        <strain evidence="10 11">BE240</strain>
    </source>
</reference>
<dbReference type="Gene3D" id="3.90.380.10">
    <property type="entry name" value="Naphthalene 1,2-dioxygenase Alpha Subunit, Chain A, domain 1"/>
    <property type="match status" value="1"/>
</dbReference>
<organism evidence="10 11">
    <name type="scientific">Hydrogenophaga laconesensis</name>
    <dbReference type="NCBI Taxonomy" id="1805971"/>
    <lineage>
        <taxon>Bacteria</taxon>
        <taxon>Pseudomonadati</taxon>
        <taxon>Pseudomonadota</taxon>
        <taxon>Betaproteobacteria</taxon>
        <taxon>Burkholderiales</taxon>
        <taxon>Comamonadaceae</taxon>
        <taxon>Hydrogenophaga</taxon>
    </lineage>
</organism>
<dbReference type="Gene3D" id="2.102.10.10">
    <property type="entry name" value="Rieske [2Fe-2S] iron-sulphur domain"/>
    <property type="match status" value="1"/>
</dbReference>
<feature type="domain" description="Rieske" evidence="9">
    <location>
        <begin position="54"/>
        <end position="135"/>
    </location>
</feature>
<evidence type="ECO:0000313" key="10">
    <source>
        <dbReference type="EMBL" id="MDR7093121.1"/>
    </source>
</evidence>
<dbReference type="EMBL" id="JAVDWE010000001">
    <property type="protein sequence ID" value="MDR7093121.1"/>
    <property type="molecule type" value="Genomic_DNA"/>
</dbReference>
<evidence type="ECO:0000256" key="2">
    <source>
        <dbReference type="ARBA" id="ARBA00022714"/>
    </source>
</evidence>
<gene>
    <name evidence="10" type="ORF">J2X09_000844</name>
</gene>
<dbReference type="InterPro" id="IPR015881">
    <property type="entry name" value="ARHD_Rieske_2Fe_2S"/>
</dbReference>
<dbReference type="Pfam" id="PF00848">
    <property type="entry name" value="Ring_hydroxyl_A"/>
    <property type="match status" value="1"/>
</dbReference>
<dbReference type="PROSITE" id="PS51296">
    <property type="entry name" value="RIESKE"/>
    <property type="match status" value="1"/>
</dbReference>
<comment type="similarity">
    <text evidence="1">Belongs to the bacterial ring-hydroxylating dioxygenase alpha subunit family.</text>
</comment>